<comment type="similarity">
    <text evidence="3 8 10">Belongs to the peptidase S33 family.</text>
</comment>
<dbReference type="SUPFAM" id="SSF53474">
    <property type="entry name" value="alpha/beta-Hydrolases"/>
    <property type="match status" value="1"/>
</dbReference>
<feature type="active site" description="Nucleophile" evidence="9">
    <location>
        <position position="129"/>
    </location>
</feature>
<dbReference type="EC" id="3.4.11.5" evidence="8 10"/>
<keyword evidence="6 8" id="KW-0645">Protease</keyword>
<dbReference type="PANTHER" id="PTHR43722:SF1">
    <property type="entry name" value="PROLINE IMINOPEPTIDASE"/>
    <property type="match status" value="1"/>
</dbReference>
<dbReference type="PRINTS" id="PR00793">
    <property type="entry name" value="PROAMNOPTASE"/>
</dbReference>
<keyword evidence="7 8" id="KW-0378">Hydrolase</keyword>
<evidence type="ECO:0000256" key="7">
    <source>
        <dbReference type="ARBA" id="ARBA00022801"/>
    </source>
</evidence>
<evidence type="ECO:0000259" key="11">
    <source>
        <dbReference type="Pfam" id="PF00561"/>
    </source>
</evidence>
<dbReference type="RefSeq" id="WP_286264530.1">
    <property type="nucleotide sequence ID" value="NZ_AP028056.1"/>
</dbReference>
<proteinExistence type="inferred from homology"/>
<dbReference type="PRINTS" id="PR00111">
    <property type="entry name" value="ABHYDROLASE"/>
</dbReference>
<feature type="active site" evidence="9">
    <location>
        <position position="287"/>
    </location>
</feature>
<dbReference type="GO" id="GO:0005737">
    <property type="term" value="C:cytoplasm"/>
    <property type="evidence" value="ECO:0007669"/>
    <property type="project" value="UniProtKB-SubCell"/>
</dbReference>
<dbReference type="EMBL" id="AP028056">
    <property type="protein sequence ID" value="BEH02689.1"/>
    <property type="molecule type" value="Genomic_DNA"/>
</dbReference>
<evidence type="ECO:0000256" key="10">
    <source>
        <dbReference type="RuleBase" id="RU003421"/>
    </source>
</evidence>
<dbReference type="GO" id="GO:0004177">
    <property type="term" value="F:aminopeptidase activity"/>
    <property type="evidence" value="ECO:0007669"/>
    <property type="project" value="UniProtKB-UniRule"/>
</dbReference>
<gene>
    <name evidence="12" type="primary">pip</name>
    <name evidence="12" type="ORF">brsh051_19700</name>
</gene>
<evidence type="ECO:0000256" key="6">
    <source>
        <dbReference type="ARBA" id="ARBA00022670"/>
    </source>
</evidence>
<dbReference type="PANTHER" id="PTHR43722">
    <property type="entry name" value="PROLINE IMINOPEPTIDASE"/>
    <property type="match status" value="1"/>
</dbReference>
<organism evidence="12 13">
    <name type="scientific">Brooklawnia propionicigenes</name>
    <dbReference type="NCBI Taxonomy" id="3041175"/>
    <lineage>
        <taxon>Bacteria</taxon>
        <taxon>Bacillati</taxon>
        <taxon>Actinomycetota</taxon>
        <taxon>Actinomycetes</taxon>
        <taxon>Propionibacteriales</taxon>
        <taxon>Propionibacteriaceae</taxon>
        <taxon>Brooklawnia</taxon>
    </lineage>
</organism>
<dbReference type="InterPro" id="IPR029058">
    <property type="entry name" value="AB_hydrolase_fold"/>
</dbReference>
<dbReference type="Pfam" id="PF00561">
    <property type="entry name" value="Abhydrolase_1"/>
    <property type="match status" value="1"/>
</dbReference>
<keyword evidence="5 8" id="KW-0963">Cytoplasm</keyword>
<evidence type="ECO:0000256" key="2">
    <source>
        <dbReference type="ARBA" id="ARBA00004496"/>
    </source>
</evidence>
<keyword evidence="13" id="KW-1185">Reference proteome</keyword>
<feature type="domain" description="AB hydrolase-1" evidence="11">
    <location>
        <begin position="50"/>
        <end position="318"/>
    </location>
</feature>
<dbReference type="InterPro" id="IPR002410">
    <property type="entry name" value="Peptidase_S33"/>
</dbReference>
<evidence type="ECO:0000256" key="4">
    <source>
        <dbReference type="ARBA" id="ARBA00022438"/>
    </source>
</evidence>
<evidence type="ECO:0000256" key="1">
    <source>
        <dbReference type="ARBA" id="ARBA00001585"/>
    </source>
</evidence>
<dbReference type="GO" id="GO:0006508">
    <property type="term" value="P:proteolysis"/>
    <property type="evidence" value="ECO:0007669"/>
    <property type="project" value="UniProtKB-KW"/>
</dbReference>
<dbReference type="PIRSF" id="PIRSF006431">
    <property type="entry name" value="Pept_S33"/>
    <property type="match status" value="1"/>
</dbReference>
<dbReference type="Proteomes" id="UP001431656">
    <property type="component" value="Chromosome"/>
</dbReference>
<feature type="active site" description="Proton donor" evidence="9">
    <location>
        <position position="314"/>
    </location>
</feature>
<dbReference type="AlphaFoldDB" id="A0AAN0KEK7"/>
<dbReference type="KEGG" id="broo:brsh051_19700"/>
<evidence type="ECO:0000256" key="3">
    <source>
        <dbReference type="ARBA" id="ARBA00010088"/>
    </source>
</evidence>
<protein>
    <recommendedName>
        <fullName evidence="8 10">Proline iminopeptidase</fullName>
        <shortName evidence="8">PIP</shortName>
        <ecNumber evidence="8 10">3.4.11.5</ecNumber>
    </recommendedName>
    <alternativeName>
        <fullName evidence="8">Prolyl aminopeptidase</fullName>
    </alternativeName>
</protein>
<dbReference type="InterPro" id="IPR000073">
    <property type="entry name" value="AB_hydrolase_1"/>
</dbReference>
<keyword evidence="4 8" id="KW-0031">Aminopeptidase</keyword>
<evidence type="ECO:0000313" key="13">
    <source>
        <dbReference type="Proteomes" id="UP001431656"/>
    </source>
</evidence>
<dbReference type="InterPro" id="IPR005944">
    <property type="entry name" value="Pro_iminopeptidase"/>
</dbReference>
<evidence type="ECO:0000256" key="9">
    <source>
        <dbReference type="PIRSR" id="PIRSR006431-1"/>
    </source>
</evidence>
<evidence type="ECO:0000256" key="8">
    <source>
        <dbReference type="PIRNR" id="PIRNR006431"/>
    </source>
</evidence>
<sequence length="335" mass="36871">MTVATQELRIVPERELYPPIDPYDTTTIDVGDGQRIYVEQCGNPSGKPAIFLHGGPGGGGGTERRRFFDPERYRIVVLDQRGCGASTPHVAQARTPEEMASNTTWNLVADLEKVRAVLGIEKWQVFGGSWGSCLALAYAQTHPETVSELVLRGIFTLRQSELDWYYNGGAAAVFPELWQRYCEPLRAAGHDGSRDNISAYFDLLWDPDPAIHGPAAVAWSTWEAATTSLVLDDTHVSEFADPHNALAFARIENHYFVNHGFMAEGQLIRNAGRLAAIPTTIVQGRYDMCCPATSAYDLKQALPSADLRMVLAGHSAFEPLIASELVKVCDEYADL</sequence>
<comment type="subcellular location">
    <subcellularLocation>
        <location evidence="2 8">Cytoplasm</location>
    </subcellularLocation>
</comment>
<evidence type="ECO:0000313" key="12">
    <source>
        <dbReference type="EMBL" id="BEH02689.1"/>
    </source>
</evidence>
<dbReference type="Gene3D" id="3.40.50.1820">
    <property type="entry name" value="alpha/beta hydrolase"/>
    <property type="match status" value="1"/>
</dbReference>
<dbReference type="NCBIfam" id="TIGR01249">
    <property type="entry name" value="pro_imino_pep_1"/>
    <property type="match status" value="1"/>
</dbReference>
<reference evidence="12" key="1">
    <citation type="journal article" date="2024" name="Int. J. Syst. Evol. Microbiol.">
        <title>Brooklawnia propionicigenes sp. nov., a facultatively anaerobic, propionate-producing bacterium isolated from a methanogenic reactor treating waste from cattle farms.</title>
        <authorList>
            <person name="Akita Y."/>
            <person name="Ueki A."/>
            <person name="Tonouchi A."/>
            <person name="Sugawara Y."/>
            <person name="Honma S."/>
            <person name="Kaku N."/>
            <person name="Ueki K."/>
        </authorList>
    </citation>
    <scope>NUCLEOTIDE SEQUENCE</scope>
    <source>
        <strain evidence="12">SH051</strain>
    </source>
</reference>
<name>A0AAN0KEK7_9ACTN</name>
<evidence type="ECO:0000256" key="5">
    <source>
        <dbReference type="ARBA" id="ARBA00022490"/>
    </source>
</evidence>
<accession>A0AAN0KEK7</accession>
<comment type="catalytic activity">
    <reaction evidence="1 8 10">
        <text>Release of N-terminal proline from a peptide.</text>
        <dbReference type="EC" id="3.4.11.5"/>
    </reaction>
</comment>